<evidence type="ECO:0000313" key="8">
    <source>
        <dbReference type="Proteomes" id="UP000271889"/>
    </source>
</evidence>
<dbReference type="OrthoDB" id="76388at2759"/>
<feature type="chain" id="PRO_5018218967" description="GH18 domain-containing protein" evidence="5">
    <location>
        <begin position="22"/>
        <end position="321"/>
    </location>
</feature>
<dbReference type="SMART" id="SM00636">
    <property type="entry name" value="Glyco_18"/>
    <property type="match status" value="1"/>
</dbReference>
<dbReference type="GO" id="GO:0008061">
    <property type="term" value="F:chitin binding"/>
    <property type="evidence" value="ECO:0007669"/>
    <property type="project" value="InterPro"/>
</dbReference>
<accession>A0A3P6QUF1</accession>
<feature type="signal peptide" evidence="5">
    <location>
        <begin position="1"/>
        <end position="21"/>
    </location>
</feature>
<sequence>MQPGSAAFLLCLLLTPVFTEAFHLTCYYNWDKPPLKDVDVSLCTHVILIGQLTLDNIGYLQVPSDEISRGFSELKKRRNDLKLLMCLTGPNNAFTTLVSIPGTISTFANDSYAYLKKFGFDGIDIDWEFPTWSADARSSDRVKFPLLLKALRQKFGKELLITLAVAGPPTITKVAYDVPSFNKYVDLVQVMNYDFHIFSYLDPVVGFNAPLRKLRTEIGVIGEMNSVLSLISTYPIKNPYMFQEAAMKTYFKLGLWRNKTVFGIPTYGRGYRLFNWRINKPYSLALGAVNDYANFEDVGFCFLEIWIISTARTYNFSCANF</sequence>
<dbReference type="PANTHER" id="PTHR11177">
    <property type="entry name" value="CHITINASE"/>
    <property type="match status" value="1"/>
</dbReference>
<evidence type="ECO:0000256" key="4">
    <source>
        <dbReference type="RuleBase" id="RU004453"/>
    </source>
</evidence>
<proteinExistence type="inferred from homology"/>
<dbReference type="Pfam" id="PF00704">
    <property type="entry name" value="Glyco_hydro_18"/>
    <property type="match status" value="1"/>
</dbReference>
<evidence type="ECO:0000313" key="7">
    <source>
        <dbReference type="EMBL" id="VDK44315.1"/>
    </source>
</evidence>
<dbReference type="InterPro" id="IPR001223">
    <property type="entry name" value="Glyco_hydro18_cat"/>
</dbReference>
<evidence type="ECO:0000259" key="6">
    <source>
        <dbReference type="PROSITE" id="PS51910"/>
    </source>
</evidence>
<organism evidence="7 8">
    <name type="scientific">Cylicostephanus goldi</name>
    <name type="common">Nematode worm</name>
    <dbReference type="NCBI Taxonomy" id="71465"/>
    <lineage>
        <taxon>Eukaryota</taxon>
        <taxon>Metazoa</taxon>
        <taxon>Ecdysozoa</taxon>
        <taxon>Nematoda</taxon>
        <taxon>Chromadorea</taxon>
        <taxon>Rhabditida</taxon>
        <taxon>Rhabditina</taxon>
        <taxon>Rhabditomorpha</taxon>
        <taxon>Strongyloidea</taxon>
        <taxon>Strongylidae</taxon>
        <taxon>Cylicostephanus</taxon>
    </lineage>
</organism>
<dbReference type="InterPro" id="IPR001579">
    <property type="entry name" value="Glyco_hydro_18_chit_AS"/>
</dbReference>
<dbReference type="Gene3D" id="3.20.20.80">
    <property type="entry name" value="Glycosidases"/>
    <property type="match status" value="1"/>
</dbReference>
<dbReference type="GO" id="GO:0005975">
    <property type="term" value="P:carbohydrate metabolic process"/>
    <property type="evidence" value="ECO:0007669"/>
    <property type="project" value="InterPro"/>
</dbReference>
<evidence type="ECO:0000256" key="1">
    <source>
        <dbReference type="ARBA" id="ARBA00022801"/>
    </source>
</evidence>
<dbReference type="GO" id="GO:0006032">
    <property type="term" value="P:chitin catabolic process"/>
    <property type="evidence" value="ECO:0007669"/>
    <property type="project" value="TreeGrafter"/>
</dbReference>
<dbReference type="PROSITE" id="PS51910">
    <property type="entry name" value="GH18_2"/>
    <property type="match status" value="1"/>
</dbReference>
<evidence type="ECO:0000256" key="5">
    <source>
        <dbReference type="SAM" id="SignalP"/>
    </source>
</evidence>
<keyword evidence="2 3" id="KW-0326">Glycosidase</keyword>
<keyword evidence="5" id="KW-0732">Signal</keyword>
<dbReference type="EMBL" id="UYRV01000396">
    <property type="protein sequence ID" value="VDK44315.1"/>
    <property type="molecule type" value="Genomic_DNA"/>
</dbReference>
<comment type="similarity">
    <text evidence="4">Belongs to the glycosyl hydrolase 18 family.</text>
</comment>
<keyword evidence="1 3" id="KW-0378">Hydrolase</keyword>
<dbReference type="AlphaFoldDB" id="A0A3P6QUF1"/>
<gene>
    <name evidence="7" type="ORF">CGOC_LOCUS305</name>
</gene>
<dbReference type="PROSITE" id="PS01095">
    <property type="entry name" value="GH18_1"/>
    <property type="match status" value="1"/>
</dbReference>
<name>A0A3P6QUF1_CYLGO</name>
<dbReference type="GO" id="GO:0004568">
    <property type="term" value="F:chitinase activity"/>
    <property type="evidence" value="ECO:0007669"/>
    <property type="project" value="TreeGrafter"/>
</dbReference>
<dbReference type="InterPro" id="IPR017853">
    <property type="entry name" value="GH"/>
</dbReference>
<evidence type="ECO:0000256" key="3">
    <source>
        <dbReference type="RuleBase" id="RU000489"/>
    </source>
</evidence>
<dbReference type="Proteomes" id="UP000271889">
    <property type="component" value="Unassembled WGS sequence"/>
</dbReference>
<dbReference type="GO" id="GO:0005576">
    <property type="term" value="C:extracellular region"/>
    <property type="evidence" value="ECO:0007669"/>
    <property type="project" value="TreeGrafter"/>
</dbReference>
<dbReference type="SUPFAM" id="SSF51445">
    <property type="entry name" value="(Trans)glycosidases"/>
    <property type="match status" value="1"/>
</dbReference>
<evidence type="ECO:0000256" key="2">
    <source>
        <dbReference type="ARBA" id="ARBA00023295"/>
    </source>
</evidence>
<dbReference type="InterPro" id="IPR011583">
    <property type="entry name" value="Chitinase_II/V-like_cat"/>
</dbReference>
<dbReference type="InterPro" id="IPR050314">
    <property type="entry name" value="Glycosyl_Hydrlase_18"/>
</dbReference>
<reference evidence="7 8" key="1">
    <citation type="submission" date="2018-11" db="EMBL/GenBank/DDBJ databases">
        <authorList>
            <consortium name="Pathogen Informatics"/>
        </authorList>
    </citation>
    <scope>NUCLEOTIDE SEQUENCE [LARGE SCALE GENOMIC DNA]</scope>
</reference>
<protein>
    <recommendedName>
        <fullName evidence="6">GH18 domain-containing protein</fullName>
    </recommendedName>
</protein>
<keyword evidence="8" id="KW-1185">Reference proteome</keyword>
<dbReference type="PANTHER" id="PTHR11177:SF317">
    <property type="entry name" value="CHITINASE 12-RELATED"/>
    <property type="match status" value="1"/>
</dbReference>
<feature type="domain" description="GH18" evidence="6">
    <location>
        <begin position="22"/>
        <end position="321"/>
    </location>
</feature>